<evidence type="ECO:0000256" key="6">
    <source>
        <dbReference type="ARBA" id="ARBA00031445"/>
    </source>
</evidence>
<evidence type="ECO:0000256" key="8">
    <source>
        <dbReference type="RuleBase" id="RU365103"/>
    </source>
</evidence>
<reference evidence="10" key="1">
    <citation type="submission" date="2020-03" db="EMBL/GenBank/DDBJ databases">
        <title>Roseovarius gahaiensis sp. nov., isolated from Gahai Saline Lake, China.</title>
        <authorList>
            <person name="Sun X."/>
        </authorList>
    </citation>
    <scope>NUCLEOTIDE SEQUENCE</scope>
    <source>
        <strain evidence="10">GH877</strain>
    </source>
</reference>
<dbReference type="GO" id="GO:0009244">
    <property type="term" value="P:lipopolysaccharide core region biosynthetic process"/>
    <property type="evidence" value="ECO:0007669"/>
    <property type="project" value="UniProtKB-UniRule"/>
</dbReference>
<evidence type="ECO:0000256" key="3">
    <source>
        <dbReference type="ARBA" id="ARBA00012621"/>
    </source>
</evidence>
<evidence type="ECO:0000256" key="1">
    <source>
        <dbReference type="ARBA" id="ARBA00003394"/>
    </source>
</evidence>
<keyword evidence="8" id="KW-0472">Membrane</keyword>
<dbReference type="SUPFAM" id="SSF53756">
    <property type="entry name" value="UDP-Glycosyltransferase/glycogen phosphorylase"/>
    <property type="match status" value="1"/>
</dbReference>
<dbReference type="InterPro" id="IPR038107">
    <property type="entry name" value="Glycos_transf_N_sf"/>
</dbReference>
<evidence type="ECO:0000256" key="5">
    <source>
        <dbReference type="ARBA" id="ARBA00022679"/>
    </source>
</evidence>
<comment type="caution">
    <text evidence="10">The sequence shown here is derived from an EMBL/GenBank/DDBJ whole genome shotgun (WGS) entry which is preliminary data.</text>
</comment>
<proteinExistence type="inferred from homology"/>
<dbReference type="GO" id="GO:0043842">
    <property type="term" value="F:Kdo transferase activity"/>
    <property type="evidence" value="ECO:0007669"/>
    <property type="project" value="UniProtKB-EC"/>
</dbReference>
<comment type="similarity">
    <text evidence="8">Belongs to the glycosyltransferase group 1 family.</text>
</comment>
<dbReference type="Gene3D" id="3.40.50.2000">
    <property type="entry name" value="Glycogen Phosphorylase B"/>
    <property type="match status" value="1"/>
</dbReference>
<feature type="domain" description="3-deoxy-D-manno-octulosonic-acid transferase N-terminal" evidence="9">
    <location>
        <begin position="30"/>
        <end position="188"/>
    </location>
</feature>
<keyword evidence="11" id="KW-1185">Reference proteome</keyword>
<protein>
    <recommendedName>
        <fullName evidence="4 8">3-deoxy-D-manno-octulosonic acid transferase</fullName>
        <shortName evidence="8">Kdo transferase</shortName>
        <ecNumber evidence="3 8">2.4.99.12</ecNumber>
    </recommendedName>
    <alternativeName>
        <fullName evidence="6 8">Lipid IV(A) 3-deoxy-D-manno-octulosonic acid transferase</fullName>
    </alternativeName>
</protein>
<comment type="subcellular location">
    <subcellularLocation>
        <location evidence="8">Cell membrane</location>
    </subcellularLocation>
</comment>
<comment type="pathway">
    <text evidence="2 8">Bacterial outer membrane biogenesis; LPS core biosynthesis.</text>
</comment>
<name>A0A967BGQ8_9RHOB</name>
<comment type="function">
    <text evidence="1 8">Involved in lipopolysaccharide (LPS) biosynthesis. Catalyzes the transfer of 3-deoxy-D-manno-octulosonate (Kdo) residue(s) from CMP-Kdo to lipid IV(A), the tetraacyldisaccharide-1,4'-bisphosphate precursor of lipid A.</text>
</comment>
<dbReference type="EC" id="2.4.99.12" evidence="3 8"/>
<evidence type="ECO:0000259" key="9">
    <source>
        <dbReference type="Pfam" id="PF04413"/>
    </source>
</evidence>
<dbReference type="Gene3D" id="3.40.50.11720">
    <property type="entry name" value="3-Deoxy-D-manno-octulosonic-acid transferase, N-terminal domain"/>
    <property type="match status" value="1"/>
</dbReference>
<comment type="catalytic activity">
    <reaction evidence="7 8">
        <text>lipid IVA (E. coli) + CMP-3-deoxy-beta-D-manno-octulosonate = alpha-Kdo-(2-&gt;6)-lipid IVA (E. coli) + CMP + H(+)</text>
        <dbReference type="Rhea" id="RHEA:28066"/>
        <dbReference type="ChEBI" id="CHEBI:15378"/>
        <dbReference type="ChEBI" id="CHEBI:58603"/>
        <dbReference type="ChEBI" id="CHEBI:60364"/>
        <dbReference type="ChEBI" id="CHEBI:60377"/>
        <dbReference type="ChEBI" id="CHEBI:85987"/>
        <dbReference type="EC" id="2.4.99.12"/>
    </reaction>
</comment>
<dbReference type="GO" id="GO:0005886">
    <property type="term" value="C:plasma membrane"/>
    <property type="evidence" value="ECO:0007669"/>
    <property type="project" value="UniProtKB-SubCell"/>
</dbReference>
<sequence>MRRSVSLAAYLAMSRHGAKTTPAAAPERARPTGELIWAHAVEPAHADALCQMAERLAAQRPGLHMLITTHRDEVSEQTKGKCILRAHLPEDSVPNAEAFLRHWTPDICLWAGGDLQPAFITCASEHDVPLYLIDAEERLLDKTIWRWLPDLPRALLDRFAMIFARNANTARFLRRLRVNDAEIEITGPFQEGALTLPYNESDHAELSNLLRGRPVWLAAMAQPQELDTVLQAHRDTNRLAHRALLVLVPDDPATGPDFKARLDAEGWRSITWSEGELPEETTQVILADTRGEMGLWYRIAPITFMGSSLLAGHWGRDPNEPAAHGSAILYGPNVRRYMSSYSRFAEAGAARIVRDRETLATAVQRLIPPDQSATMAHAAWDVASQSAGVTDKILDLVQDTLDVMGAK</sequence>
<evidence type="ECO:0000313" key="11">
    <source>
        <dbReference type="Proteomes" id="UP000639775"/>
    </source>
</evidence>
<evidence type="ECO:0000256" key="7">
    <source>
        <dbReference type="ARBA" id="ARBA00049183"/>
    </source>
</evidence>
<dbReference type="InterPro" id="IPR039901">
    <property type="entry name" value="Kdotransferase"/>
</dbReference>
<evidence type="ECO:0000313" key="10">
    <source>
        <dbReference type="EMBL" id="NHQ74458.1"/>
    </source>
</evidence>
<accession>A0A967BGQ8</accession>
<dbReference type="InterPro" id="IPR007507">
    <property type="entry name" value="Glycos_transf_N"/>
</dbReference>
<evidence type="ECO:0000256" key="2">
    <source>
        <dbReference type="ARBA" id="ARBA00004713"/>
    </source>
</evidence>
<dbReference type="AlphaFoldDB" id="A0A967BGQ8"/>
<keyword evidence="5 8" id="KW-0808">Transferase</keyword>
<organism evidence="10 11">
    <name type="scientific">Roseovarius gahaiensis</name>
    <dbReference type="NCBI Taxonomy" id="2716691"/>
    <lineage>
        <taxon>Bacteria</taxon>
        <taxon>Pseudomonadati</taxon>
        <taxon>Pseudomonadota</taxon>
        <taxon>Alphaproteobacteria</taxon>
        <taxon>Rhodobacterales</taxon>
        <taxon>Roseobacteraceae</taxon>
        <taxon>Roseovarius</taxon>
    </lineage>
</organism>
<keyword evidence="8" id="KW-1003">Cell membrane</keyword>
<dbReference type="RefSeq" id="WP_167195693.1">
    <property type="nucleotide sequence ID" value="NZ_JAAORB010000012.1"/>
</dbReference>
<dbReference type="PANTHER" id="PTHR42755:SF1">
    <property type="entry name" value="3-DEOXY-D-MANNO-OCTULOSONIC ACID TRANSFERASE, MITOCHONDRIAL-RELATED"/>
    <property type="match status" value="1"/>
</dbReference>
<dbReference type="GO" id="GO:0009245">
    <property type="term" value="P:lipid A biosynthetic process"/>
    <property type="evidence" value="ECO:0007669"/>
    <property type="project" value="TreeGrafter"/>
</dbReference>
<dbReference type="Proteomes" id="UP000639775">
    <property type="component" value="Unassembled WGS sequence"/>
</dbReference>
<dbReference type="Pfam" id="PF04413">
    <property type="entry name" value="Glycos_transf_N"/>
    <property type="match status" value="1"/>
</dbReference>
<keyword evidence="8" id="KW-0448">Lipopolysaccharide biosynthesis</keyword>
<dbReference type="PANTHER" id="PTHR42755">
    <property type="entry name" value="3-DEOXY-MANNO-OCTULOSONATE CYTIDYLYLTRANSFERASE"/>
    <property type="match status" value="1"/>
</dbReference>
<dbReference type="EMBL" id="JAAORB010000012">
    <property type="protein sequence ID" value="NHQ74458.1"/>
    <property type="molecule type" value="Genomic_DNA"/>
</dbReference>
<evidence type="ECO:0000256" key="4">
    <source>
        <dbReference type="ARBA" id="ARBA00019077"/>
    </source>
</evidence>
<gene>
    <name evidence="10" type="ORF">HAT86_08260</name>
</gene>